<sequence>MHHHAGKNKFRRASRGTKSVRVKEGGKRRGLSPHCIARERAYSLRRTRHTGDRVFPARTHVREPV</sequence>
<organism evidence="2 3">
    <name type="scientific">Trachymyrmex cornetzi</name>
    <dbReference type="NCBI Taxonomy" id="471704"/>
    <lineage>
        <taxon>Eukaryota</taxon>
        <taxon>Metazoa</taxon>
        <taxon>Ecdysozoa</taxon>
        <taxon>Arthropoda</taxon>
        <taxon>Hexapoda</taxon>
        <taxon>Insecta</taxon>
        <taxon>Pterygota</taxon>
        <taxon>Neoptera</taxon>
        <taxon>Endopterygota</taxon>
        <taxon>Hymenoptera</taxon>
        <taxon>Apocrita</taxon>
        <taxon>Aculeata</taxon>
        <taxon>Formicoidea</taxon>
        <taxon>Formicidae</taxon>
        <taxon>Myrmicinae</taxon>
        <taxon>Trachymyrmex</taxon>
    </lineage>
</organism>
<name>A0A195DRC6_9HYME</name>
<dbReference type="EMBL" id="KQ980581">
    <property type="protein sequence ID" value="KYN15362.1"/>
    <property type="molecule type" value="Genomic_DNA"/>
</dbReference>
<feature type="compositionally biased region" description="Basic residues" evidence="1">
    <location>
        <begin position="1"/>
        <end position="20"/>
    </location>
</feature>
<evidence type="ECO:0000313" key="3">
    <source>
        <dbReference type="Proteomes" id="UP000078492"/>
    </source>
</evidence>
<dbReference type="Proteomes" id="UP000078492">
    <property type="component" value="Unassembled WGS sequence"/>
</dbReference>
<accession>A0A195DRC6</accession>
<feature type="region of interest" description="Disordered" evidence="1">
    <location>
        <begin position="1"/>
        <end position="35"/>
    </location>
</feature>
<keyword evidence="3" id="KW-1185">Reference proteome</keyword>
<protein>
    <submittedName>
        <fullName evidence="2">Uncharacterized protein</fullName>
    </submittedName>
</protein>
<dbReference type="AlphaFoldDB" id="A0A195DRC6"/>
<gene>
    <name evidence="2" type="ORF">ALC57_12411</name>
</gene>
<evidence type="ECO:0000256" key="1">
    <source>
        <dbReference type="SAM" id="MobiDB-lite"/>
    </source>
</evidence>
<proteinExistence type="predicted"/>
<evidence type="ECO:0000313" key="2">
    <source>
        <dbReference type="EMBL" id="KYN15362.1"/>
    </source>
</evidence>
<reference evidence="2 3" key="1">
    <citation type="submission" date="2015-09" db="EMBL/GenBank/DDBJ databases">
        <title>Trachymyrmex cornetzi WGS genome.</title>
        <authorList>
            <person name="Nygaard S."/>
            <person name="Hu H."/>
            <person name="Boomsma J."/>
            <person name="Zhang G."/>
        </authorList>
    </citation>
    <scope>NUCLEOTIDE SEQUENCE [LARGE SCALE GENOMIC DNA]</scope>
    <source>
        <strain evidence="2">Tcor2-1</strain>
        <tissue evidence="2">Whole body</tissue>
    </source>
</reference>